<proteinExistence type="predicted"/>
<name>A0AAV5S4V9_MAUHU</name>
<dbReference type="AlphaFoldDB" id="A0AAV5S4V9"/>
<organism evidence="5 6">
    <name type="scientific">Maudiozyma humilis</name>
    <name type="common">Sour dough yeast</name>
    <name type="synonym">Kazachstania humilis</name>
    <dbReference type="NCBI Taxonomy" id="51915"/>
    <lineage>
        <taxon>Eukaryota</taxon>
        <taxon>Fungi</taxon>
        <taxon>Dikarya</taxon>
        <taxon>Ascomycota</taxon>
        <taxon>Saccharomycotina</taxon>
        <taxon>Saccharomycetes</taxon>
        <taxon>Saccharomycetales</taxon>
        <taxon>Saccharomycetaceae</taxon>
        <taxon>Maudiozyma</taxon>
    </lineage>
</organism>
<dbReference type="SUPFAM" id="SSF47113">
    <property type="entry name" value="Histone-fold"/>
    <property type="match status" value="1"/>
</dbReference>
<gene>
    <name evidence="5" type="ORF">DAKH74_053600</name>
</gene>
<evidence type="ECO:0000256" key="2">
    <source>
        <dbReference type="ARBA" id="ARBA00023242"/>
    </source>
</evidence>
<dbReference type="GO" id="GO:0017054">
    <property type="term" value="C:negative cofactor 2 complex"/>
    <property type="evidence" value="ECO:0007669"/>
    <property type="project" value="InterPro"/>
</dbReference>
<evidence type="ECO:0000313" key="5">
    <source>
        <dbReference type="EMBL" id="GMM58743.1"/>
    </source>
</evidence>
<evidence type="ECO:0000256" key="1">
    <source>
        <dbReference type="ARBA" id="ARBA00004123"/>
    </source>
</evidence>
<dbReference type="PANTHER" id="PTHR46138:SF1">
    <property type="entry name" value="PROTEIN DR1"/>
    <property type="match status" value="1"/>
</dbReference>
<evidence type="ECO:0000256" key="3">
    <source>
        <dbReference type="SAM" id="MobiDB-lite"/>
    </source>
</evidence>
<keyword evidence="6" id="KW-1185">Reference proteome</keyword>
<dbReference type="InterPro" id="IPR003958">
    <property type="entry name" value="CBFA_NFYB_domain"/>
</dbReference>
<keyword evidence="2" id="KW-0539">Nucleus</keyword>
<dbReference type="GO" id="GO:0000122">
    <property type="term" value="P:negative regulation of transcription by RNA polymerase II"/>
    <property type="evidence" value="ECO:0007669"/>
    <property type="project" value="InterPro"/>
</dbReference>
<protein>
    <submittedName>
        <fullName evidence="5">Negative cofactor 2 transcription regulator complex subunit</fullName>
    </submittedName>
</protein>
<dbReference type="CDD" id="cd22905">
    <property type="entry name" value="HFD_Dr1"/>
    <property type="match status" value="1"/>
</dbReference>
<comment type="subcellular location">
    <subcellularLocation>
        <location evidence="1">Nucleus</location>
    </subcellularLocation>
</comment>
<evidence type="ECO:0000259" key="4">
    <source>
        <dbReference type="Pfam" id="PF00808"/>
    </source>
</evidence>
<dbReference type="GO" id="GO:0046982">
    <property type="term" value="F:protein heterodimerization activity"/>
    <property type="evidence" value="ECO:0007669"/>
    <property type="project" value="InterPro"/>
</dbReference>
<dbReference type="Gene3D" id="1.10.20.10">
    <property type="entry name" value="Histone, subunit A"/>
    <property type="match status" value="1"/>
</dbReference>
<accession>A0AAV5S4V9</accession>
<dbReference type="PANTHER" id="PTHR46138">
    <property type="entry name" value="PROTEIN DR1"/>
    <property type="match status" value="1"/>
</dbReference>
<feature type="domain" description="Transcription factor CBF/NF-Y/archaeal histone" evidence="4">
    <location>
        <begin position="10"/>
        <end position="74"/>
    </location>
</feature>
<sequence length="157" mass="17614">MAGMDKDDVSLPKATVQKLISEILDGDLSFNKDAREIIIRSGIEFLMILSSMSSEMAENDAKKTIAPEHVLSALRELEFDNFIPILEKVLVEFKGTQKIRERRDSKFKNSGLSEEELLRQQEELFRKSRSRLQQTAPADAAAPSENSSTAPSVKSEQ</sequence>
<dbReference type="EMBL" id="BTGD01000025">
    <property type="protein sequence ID" value="GMM58743.1"/>
    <property type="molecule type" value="Genomic_DNA"/>
</dbReference>
<dbReference type="InterPro" id="IPR042225">
    <property type="entry name" value="Ncb2"/>
</dbReference>
<dbReference type="Proteomes" id="UP001377567">
    <property type="component" value="Unassembled WGS sequence"/>
</dbReference>
<comment type="caution">
    <text evidence="5">The sequence shown here is derived from an EMBL/GenBank/DDBJ whole genome shotgun (WGS) entry which is preliminary data.</text>
</comment>
<feature type="compositionally biased region" description="Polar residues" evidence="3">
    <location>
        <begin position="144"/>
        <end position="157"/>
    </location>
</feature>
<dbReference type="InterPro" id="IPR009072">
    <property type="entry name" value="Histone-fold"/>
</dbReference>
<feature type="region of interest" description="Disordered" evidence="3">
    <location>
        <begin position="128"/>
        <end position="157"/>
    </location>
</feature>
<dbReference type="FunFam" id="1.10.20.10:FF:000019">
    <property type="entry name" value="Negative cofactor 2 beta"/>
    <property type="match status" value="1"/>
</dbReference>
<dbReference type="GO" id="GO:0051123">
    <property type="term" value="P:RNA polymerase II preinitiation complex assembly"/>
    <property type="evidence" value="ECO:0007669"/>
    <property type="project" value="TreeGrafter"/>
</dbReference>
<evidence type="ECO:0000313" key="6">
    <source>
        <dbReference type="Proteomes" id="UP001377567"/>
    </source>
</evidence>
<dbReference type="GO" id="GO:0017025">
    <property type="term" value="F:TBP-class protein binding"/>
    <property type="evidence" value="ECO:0007669"/>
    <property type="project" value="TreeGrafter"/>
</dbReference>
<dbReference type="Pfam" id="PF00808">
    <property type="entry name" value="CBFD_NFYB_HMF"/>
    <property type="match status" value="1"/>
</dbReference>
<reference evidence="5 6" key="1">
    <citation type="journal article" date="2023" name="Elife">
        <title>Identification of key yeast species and microbe-microbe interactions impacting larval growth of Drosophila in the wild.</title>
        <authorList>
            <person name="Mure A."/>
            <person name="Sugiura Y."/>
            <person name="Maeda R."/>
            <person name="Honda K."/>
            <person name="Sakurai N."/>
            <person name="Takahashi Y."/>
            <person name="Watada M."/>
            <person name="Katoh T."/>
            <person name="Gotoh A."/>
            <person name="Gotoh Y."/>
            <person name="Taniguchi I."/>
            <person name="Nakamura K."/>
            <person name="Hayashi T."/>
            <person name="Katayama T."/>
            <person name="Uemura T."/>
            <person name="Hattori Y."/>
        </authorList>
    </citation>
    <scope>NUCLEOTIDE SEQUENCE [LARGE SCALE GENOMIC DNA]</scope>
    <source>
        <strain evidence="5 6">KH-74</strain>
    </source>
</reference>
<dbReference type="GO" id="GO:0016251">
    <property type="term" value="F:RNA polymerase II general transcription initiation factor activity"/>
    <property type="evidence" value="ECO:0007669"/>
    <property type="project" value="TreeGrafter"/>
</dbReference>